<keyword evidence="3" id="KW-1185">Reference proteome</keyword>
<gene>
    <name evidence="2" type="ORF">TCAP_04701</name>
</gene>
<dbReference type="PANTHER" id="PTHR13887:SF41">
    <property type="entry name" value="THIOREDOXIN SUPERFAMILY PROTEIN"/>
    <property type="match status" value="1"/>
</dbReference>
<dbReference type="GO" id="GO:0016491">
    <property type="term" value="F:oxidoreductase activity"/>
    <property type="evidence" value="ECO:0007669"/>
    <property type="project" value="InterPro"/>
</dbReference>
<dbReference type="OrthoDB" id="1930760at2759"/>
<dbReference type="AlphaFoldDB" id="A0A2K3QCV1"/>
<dbReference type="InterPro" id="IPR036249">
    <property type="entry name" value="Thioredoxin-like_sf"/>
</dbReference>
<evidence type="ECO:0000313" key="2">
    <source>
        <dbReference type="EMBL" id="PNY25357.1"/>
    </source>
</evidence>
<dbReference type="CDD" id="cd03024">
    <property type="entry name" value="DsbA_FrnE"/>
    <property type="match status" value="1"/>
</dbReference>
<organism evidence="2 3">
    <name type="scientific">Tolypocladium capitatum</name>
    <dbReference type="NCBI Taxonomy" id="45235"/>
    <lineage>
        <taxon>Eukaryota</taxon>
        <taxon>Fungi</taxon>
        <taxon>Dikarya</taxon>
        <taxon>Ascomycota</taxon>
        <taxon>Pezizomycotina</taxon>
        <taxon>Sordariomycetes</taxon>
        <taxon>Hypocreomycetidae</taxon>
        <taxon>Hypocreales</taxon>
        <taxon>Ophiocordycipitaceae</taxon>
        <taxon>Tolypocladium</taxon>
    </lineage>
</organism>
<accession>A0A2K3QCV1</accession>
<evidence type="ECO:0000313" key="3">
    <source>
        <dbReference type="Proteomes" id="UP000236621"/>
    </source>
</evidence>
<protein>
    <recommendedName>
        <fullName evidence="1">DSBA-like thioredoxin domain-containing protein</fullName>
    </recommendedName>
</protein>
<dbReference type="EMBL" id="NRSZ01000769">
    <property type="protein sequence ID" value="PNY25357.1"/>
    <property type="molecule type" value="Genomic_DNA"/>
</dbReference>
<feature type="domain" description="DSBA-like thioredoxin" evidence="1">
    <location>
        <begin position="6"/>
        <end position="208"/>
    </location>
</feature>
<name>A0A2K3QCV1_9HYPO</name>
<dbReference type="Gene3D" id="3.40.30.10">
    <property type="entry name" value="Glutaredoxin"/>
    <property type="match status" value="1"/>
</dbReference>
<sequence length="224" mass="25270">MTNFRITVTADIHCPWCYVGRRQLKQAQQLWQQKHPDSGDTFTVTHAPFQLQPGWPRGPSGSIEKQQFYREQFGLDRTEMMHKRLVQVAQPTGIQFKFGGRIGNSRDSHRLLHLAKRYGNEVELKTLDALYAAHWEQERNIAAHETLKDIAVNAGIPADEFQRAIVDSDAGGPEVDEAVSAARSGAVNGVPDFNIQDLYRLSGGREPTEFVRVFEKVKAAERGE</sequence>
<dbReference type="SUPFAM" id="SSF52833">
    <property type="entry name" value="Thioredoxin-like"/>
    <property type="match status" value="1"/>
</dbReference>
<evidence type="ECO:0000259" key="1">
    <source>
        <dbReference type="Pfam" id="PF01323"/>
    </source>
</evidence>
<proteinExistence type="predicted"/>
<reference evidence="2 3" key="1">
    <citation type="submission" date="2017-08" db="EMBL/GenBank/DDBJ databases">
        <title>Harnessing the power of phylogenomics to disentangle the directionality and signatures of interkingdom host jumping in the parasitic fungal genus Tolypocladium.</title>
        <authorList>
            <person name="Quandt C.A."/>
            <person name="Patterson W."/>
            <person name="Spatafora J.W."/>
        </authorList>
    </citation>
    <scope>NUCLEOTIDE SEQUENCE [LARGE SCALE GENOMIC DNA]</scope>
    <source>
        <strain evidence="2 3">CBS 113982</strain>
    </source>
</reference>
<dbReference type="Pfam" id="PF01323">
    <property type="entry name" value="DSBA"/>
    <property type="match status" value="1"/>
</dbReference>
<dbReference type="InterPro" id="IPR001853">
    <property type="entry name" value="DSBA-like_thioredoxin_dom"/>
</dbReference>
<dbReference type="PANTHER" id="PTHR13887">
    <property type="entry name" value="GLUTATHIONE S-TRANSFERASE KAPPA"/>
    <property type="match status" value="1"/>
</dbReference>
<dbReference type="Proteomes" id="UP000236621">
    <property type="component" value="Unassembled WGS sequence"/>
</dbReference>
<comment type="caution">
    <text evidence="2">The sequence shown here is derived from an EMBL/GenBank/DDBJ whole genome shotgun (WGS) entry which is preliminary data.</text>
</comment>